<protein>
    <recommendedName>
        <fullName evidence="9">Peptidase S1 domain-containing protein</fullName>
    </recommendedName>
</protein>
<reference evidence="10" key="2">
    <citation type="submission" date="2025-09" db="UniProtKB">
        <authorList>
            <consortium name="Ensembl"/>
        </authorList>
    </citation>
    <scope>IDENTIFICATION</scope>
</reference>
<dbReference type="PROSITE" id="PS00135">
    <property type="entry name" value="TRYPSIN_SER"/>
    <property type="match status" value="1"/>
</dbReference>
<dbReference type="PROSITE" id="PS00134">
    <property type="entry name" value="TRYPSIN_HIS"/>
    <property type="match status" value="1"/>
</dbReference>
<dbReference type="FunFam" id="2.40.10.10:FF:000120">
    <property type="entry name" value="Putative serine protease"/>
    <property type="match status" value="1"/>
</dbReference>
<evidence type="ECO:0000256" key="8">
    <source>
        <dbReference type="SAM" id="SignalP"/>
    </source>
</evidence>
<dbReference type="SMART" id="SM00020">
    <property type="entry name" value="Tryp_SPc"/>
    <property type="match status" value="1"/>
</dbReference>
<evidence type="ECO:0000259" key="9">
    <source>
        <dbReference type="PROSITE" id="PS50240"/>
    </source>
</evidence>
<feature type="domain" description="Peptidase S1" evidence="9">
    <location>
        <begin position="22"/>
        <end position="252"/>
    </location>
</feature>
<dbReference type="PRINTS" id="PR00722">
    <property type="entry name" value="CHYMOTRYPSIN"/>
</dbReference>
<dbReference type="InterPro" id="IPR033116">
    <property type="entry name" value="TRYPSIN_SER"/>
</dbReference>
<feature type="signal peptide" evidence="8">
    <location>
        <begin position="1"/>
        <end position="19"/>
    </location>
</feature>
<dbReference type="GO" id="GO:0005737">
    <property type="term" value="C:cytoplasm"/>
    <property type="evidence" value="ECO:0007669"/>
    <property type="project" value="TreeGrafter"/>
</dbReference>
<dbReference type="InterPro" id="IPR043504">
    <property type="entry name" value="Peptidase_S1_PA_chymotrypsin"/>
</dbReference>
<dbReference type="AlphaFoldDB" id="A0A663LM19"/>
<name>A0A663LM19_ATHCN</name>
<dbReference type="Pfam" id="PF00089">
    <property type="entry name" value="Trypsin"/>
    <property type="match status" value="1"/>
</dbReference>
<dbReference type="Proteomes" id="UP000472269">
    <property type="component" value="Unplaced"/>
</dbReference>
<dbReference type="PANTHER" id="PTHR24271">
    <property type="entry name" value="KALLIKREIN-RELATED"/>
    <property type="match status" value="1"/>
</dbReference>
<keyword evidence="1 7" id="KW-0645">Protease</keyword>
<dbReference type="SUPFAM" id="SSF50494">
    <property type="entry name" value="Trypsin-like serine proteases"/>
    <property type="match status" value="1"/>
</dbReference>
<organism evidence="10 11">
    <name type="scientific">Athene cunicularia</name>
    <name type="common">Burrowing owl</name>
    <name type="synonym">Speotyto cunicularia</name>
    <dbReference type="NCBI Taxonomy" id="194338"/>
    <lineage>
        <taxon>Eukaryota</taxon>
        <taxon>Metazoa</taxon>
        <taxon>Chordata</taxon>
        <taxon>Craniata</taxon>
        <taxon>Vertebrata</taxon>
        <taxon>Euteleostomi</taxon>
        <taxon>Archelosauria</taxon>
        <taxon>Archosauria</taxon>
        <taxon>Dinosauria</taxon>
        <taxon>Saurischia</taxon>
        <taxon>Theropoda</taxon>
        <taxon>Coelurosauria</taxon>
        <taxon>Aves</taxon>
        <taxon>Neognathae</taxon>
        <taxon>Neoaves</taxon>
        <taxon>Telluraves</taxon>
        <taxon>Strigiformes</taxon>
        <taxon>Strigidae</taxon>
        <taxon>Athene</taxon>
    </lineage>
</organism>
<dbReference type="InterPro" id="IPR001314">
    <property type="entry name" value="Peptidase_S1A"/>
</dbReference>
<dbReference type="CDD" id="cd00190">
    <property type="entry name" value="Tryp_SPc"/>
    <property type="match status" value="1"/>
</dbReference>
<dbReference type="PROSITE" id="PS50240">
    <property type="entry name" value="TRYPSIN_DOM"/>
    <property type="match status" value="1"/>
</dbReference>
<dbReference type="InterPro" id="IPR001254">
    <property type="entry name" value="Trypsin_dom"/>
</dbReference>
<feature type="chain" id="PRO_5025350497" description="Peptidase S1 domain-containing protein" evidence="8">
    <location>
        <begin position="20"/>
        <end position="266"/>
    </location>
</feature>
<evidence type="ECO:0000313" key="10">
    <source>
        <dbReference type="Ensembl" id="ENSACUP00000000373.1"/>
    </source>
</evidence>
<accession>A0A663LM19</accession>
<keyword evidence="3 7" id="KW-0378">Hydrolase</keyword>
<evidence type="ECO:0000256" key="3">
    <source>
        <dbReference type="ARBA" id="ARBA00022801"/>
    </source>
</evidence>
<dbReference type="PANTHER" id="PTHR24271:SF81">
    <property type="entry name" value="GRANZYME B"/>
    <property type="match status" value="1"/>
</dbReference>
<dbReference type="GO" id="GO:0006508">
    <property type="term" value="P:proteolysis"/>
    <property type="evidence" value="ECO:0007669"/>
    <property type="project" value="UniProtKB-KW"/>
</dbReference>
<evidence type="ECO:0000256" key="4">
    <source>
        <dbReference type="ARBA" id="ARBA00022825"/>
    </source>
</evidence>
<evidence type="ECO:0000313" key="11">
    <source>
        <dbReference type="Proteomes" id="UP000472269"/>
    </source>
</evidence>
<proteinExistence type="predicted"/>
<evidence type="ECO:0000256" key="7">
    <source>
        <dbReference type="RuleBase" id="RU363034"/>
    </source>
</evidence>
<evidence type="ECO:0000256" key="1">
    <source>
        <dbReference type="ARBA" id="ARBA00022670"/>
    </source>
</evidence>
<dbReference type="InterPro" id="IPR009003">
    <property type="entry name" value="Peptidase_S1_PA"/>
</dbReference>
<keyword evidence="5" id="KW-0865">Zymogen</keyword>
<dbReference type="InterPro" id="IPR018114">
    <property type="entry name" value="TRYPSIN_HIS"/>
</dbReference>
<dbReference type="Gene3D" id="2.40.10.10">
    <property type="entry name" value="Trypsin-like serine proteases"/>
    <property type="match status" value="2"/>
</dbReference>
<evidence type="ECO:0000256" key="5">
    <source>
        <dbReference type="ARBA" id="ARBA00023145"/>
    </source>
</evidence>
<gene>
    <name evidence="10" type="primary">LOC113484666</name>
</gene>
<evidence type="ECO:0000256" key="2">
    <source>
        <dbReference type="ARBA" id="ARBA00022729"/>
    </source>
</evidence>
<sequence>MLLLLLLASAFLLLPWAGAGEIIGGWEAKPHSRPYMAHLSIRNGSGKYRCGGFLIRPDAVLSAAHCVAGKMKVNITVTLGAHNISKEELSQQKFHVDHWVIHPKYSNKTYENDIMLLKLKPKAKLTKEVNYILLPSDNERVGPGTTCEVAGWGRTSRTQKETNVRVLMEVDLKVQSNKVCEKYFKSSYVHQSMLCVGDGNRKKSTWEGDSGGPLVCNGKAHGIVSHGPTCCIFPKVFTRVLYFGPWIHKELRKFALQDLPDSPSSD</sequence>
<keyword evidence="11" id="KW-1185">Reference proteome</keyword>
<keyword evidence="2 8" id="KW-0732">Signal</keyword>
<evidence type="ECO:0000256" key="6">
    <source>
        <dbReference type="ARBA" id="ARBA00023157"/>
    </source>
</evidence>
<keyword evidence="4 7" id="KW-0720">Serine protease</keyword>
<reference evidence="10" key="1">
    <citation type="submission" date="2025-08" db="UniProtKB">
        <authorList>
            <consortium name="Ensembl"/>
        </authorList>
    </citation>
    <scope>IDENTIFICATION</scope>
</reference>
<dbReference type="Ensembl" id="ENSACUT00000000397.1">
    <property type="protein sequence ID" value="ENSACUP00000000373.1"/>
    <property type="gene ID" value="ENSACUG00000000288.1"/>
</dbReference>
<dbReference type="GO" id="GO:0004252">
    <property type="term" value="F:serine-type endopeptidase activity"/>
    <property type="evidence" value="ECO:0007669"/>
    <property type="project" value="InterPro"/>
</dbReference>
<dbReference type="OMA" id="QLDQMEI"/>
<keyword evidence="6" id="KW-1015">Disulfide bond</keyword>